<dbReference type="AlphaFoldDB" id="A0A453FHS1"/>
<evidence type="ECO:0000256" key="1">
    <source>
        <dbReference type="SAM" id="MobiDB-lite"/>
    </source>
</evidence>
<reference evidence="2" key="3">
    <citation type="journal article" date="2017" name="Nature">
        <title>Genome sequence of the progenitor of the wheat D genome Aegilops tauschii.</title>
        <authorList>
            <person name="Luo M.C."/>
            <person name="Gu Y.Q."/>
            <person name="Puiu D."/>
            <person name="Wang H."/>
            <person name="Twardziok S.O."/>
            <person name="Deal K.R."/>
            <person name="Huo N."/>
            <person name="Zhu T."/>
            <person name="Wang L."/>
            <person name="Wang Y."/>
            <person name="McGuire P.E."/>
            <person name="Liu S."/>
            <person name="Long H."/>
            <person name="Ramasamy R.K."/>
            <person name="Rodriguez J.C."/>
            <person name="Van S.L."/>
            <person name="Yuan L."/>
            <person name="Wang Z."/>
            <person name="Xia Z."/>
            <person name="Xiao L."/>
            <person name="Anderson O.D."/>
            <person name="Ouyang S."/>
            <person name="Liang Y."/>
            <person name="Zimin A.V."/>
            <person name="Pertea G."/>
            <person name="Qi P."/>
            <person name="Bennetzen J.L."/>
            <person name="Dai X."/>
            <person name="Dawson M.W."/>
            <person name="Muller H.G."/>
            <person name="Kugler K."/>
            <person name="Rivarola-Duarte L."/>
            <person name="Spannagl M."/>
            <person name="Mayer K.F.X."/>
            <person name="Lu F.H."/>
            <person name="Bevan M.W."/>
            <person name="Leroy P."/>
            <person name="Li P."/>
            <person name="You F.M."/>
            <person name="Sun Q."/>
            <person name="Liu Z."/>
            <person name="Lyons E."/>
            <person name="Wicker T."/>
            <person name="Salzberg S.L."/>
            <person name="Devos K.M."/>
            <person name="Dvorak J."/>
        </authorList>
    </citation>
    <scope>NUCLEOTIDE SEQUENCE [LARGE SCALE GENOMIC DNA]</scope>
    <source>
        <strain evidence="2">cv. AL8/78</strain>
    </source>
</reference>
<dbReference type="Proteomes" id="UP000015105">
    <property type="component" value="Chromosome 3D"/>
</dbReference>
<evidence type="ECO:0000313" key="2">
    <source>
        <dbReference type="EnsemblPlants" id="AET3Gv20680100.1"/>
    </source>
</evidence>
<reference evidence="3" key="2">
    <citation type="journal article" date="2017" name="Nat. Plants">
        <title>The Aegilops tauschii genome reveals multiple impacts of transposons.</title>
        <authorList>
            <person name="Zhao G."/>
            <person name="Zou C."/>
            <person name="Li K."/>
            <person name="Wang K."/>
            <person name="Li T."/>
            <person name="Gao L."/>
            <person name="Zhang X."/>
            <person name="Wang H."/>
            <person name="Yang Z."/>
            <person name="Liu X."/>
            <person name="Jiang W."/>
            <person name="Mao L."/>
            <person name="Kong X."/>
            <person name="Jiao Y."/>
            <person name="Jia J."/>
        </authorList>
    </citation>
    <scope>NUCLEOTIDE SEQUENCE [LARGE SCALE GENOMIC DNA]</scope>
    <source>
        <strain evidence="3">cv. AL8/78</strain>
    </source>
</reference>
<reference evidence="3" key="1">
    <citation type="journal article" date="2014" name="Science">
        <title>Ancient hybridizations among the ancestral genomes of bread wheat.</title>
        <authorList>
            <consortium name="International Wheat Genome Sequencing Consortium,"/>
            <person name="Marcussen T."/>
            <person name="Sandve S.R."/>
            <person name="Heier L."/>
            <person name="Spannagl M."/>
            <person name="Pfeifer M."/>
            <person name="Jakobsen K.S."/>
            <person name="Wulff B.B."/>
            <person name="Steuernagel B."/>
            <person name="Mayer K.F."/>
            <person name="Olsen O.A."/>
        </authorList>
    </citation>
    <scope>NUCLEOTIDE SEQUENCE [LARGE SCALE GENOMIC DNA]</scope>
    <source>
        <strain evidence="3">cv. AL8/78</strain>
    </source>
</reference>
<sequence length="98" mass="10405">KNFEPIHASLRNRVLGLVVIATAAGPPQSTGAGLGQSTLQACARHTTSRVRLPRERQSSEKATPNRPRFHLPLHEARKETLGNDHGAAPAHGPAGPPL</sequence>
<feature type="region of interest" description="Disordered" evidence="1">
    <location>
        <begin position="44"/>
        <end position="98"/>
    </location>
</feature>
<feature type="compositionally biased region" description="Basic and acidic residues" evidence="1">
    <location>
        <begin position="72"/>
        <end position="82"/>
    </location>
</feature>
<protein>
    <submittedName>
        <fullName evidence="2">Uncharacterized protein</fullName>
    </submittedName>
</protein>
<accession>A0A453FHS1</accession>
<evidence type="ECO:0000313" key="3">
    <source>
        <dbReference type="Proteomes" id="UP000015105"/>
    </source>
</evidence>
<keyword evidence="3" id="KW-1185">Reference proteome</keyword>
<feature type="compositionally biased region" description="Low complexity" evidence="1">
    <location>
        <begin position="85"/>
        <end position="98"/>
    </location>
</feature>
<name>A0A453FHS1_AEGTS</name>
<dbReference type="Gramene" id="AET3Gv20680100.1">
    <property type="protein sequence ID" value="AET3Gv20680100.1"/>
    <property type="gene ID" value="AET3Gv20680100"/>
</dbReference>
<reference evidence="2" key="5">
    <citation type="journal article" date="2021" name="G3 (Bethesda)">
        <title>Aegilops tauschii genome assembly Aet v5.0 features greater sequence contiguity and improved annotation.</title>
        <authorList>
            <person name="Wang L."/>
            <person name="Zhu T."/>
            <person name="Rodriguez J.C."/>
            <person name="Deal K.R."/>
            <person name="Dubcovsky J."/>
            <person name="McGuire P.E."/>
            <person name="Lux T."/>
            <person name="Spannagl M."/>
            <person name="Mayer K.F.X."/>
            <person name="Baldrich P."/>
            <person name="Meyers B.C."/>
            <person name="Huo N."/>
            <person name="Gu Y.Q."/>
            <person name="Zhou H."/>
            <person name="Devos K.M."/>
            <person name="Bennetzen J.L."/>
            <person name="Unver T."/>
            <person name="Budak H."/>
            <person name="Gulick P.J."/>
            <person name="Galiba G."/>
            <person name="Kalapos B."/>
            <person name="Nelson D.R."/>
            <person name="Li P."/>
            <person name="You F.M."/>
            <person name="Luo M.C."/>
            <person name="Dvorak J."/>
        </authorList>
    </citation>
    <scope>NUCLEOTIDE SEQUENCE [LARGE SCALE GENOMIC DNA]</scope>
    <source>
        <strain evidence="2">cv. AL8/78</strain>
    </source>
</reference>
<organism evidence="2 3">
    <name type="scientific">Aegilops tauschii subsp. strangulata</name>
    <name type="common">Goatgrass</name>
    <dbReference type="NCBI Taxonomy" id="200361"/>
    <lineage>
        <taxon>Eukaryota</taxon>
        <taxon>Viridiplantae</taxon>
        <taxon>Streptophyta</taxon>
        <taxon>Embryophyta</taxon>
        <taxon>Tracheophyta</taxon>
        <taxon>Spermatophyta</taxon>
        <taxon>Magnoliopsida</taxon>
        <taxon>Liliopsida</taxon>
        <taxon>Poales</taxon>
        <taxon>Poaceae</taxon>
        <taxon>BOP clade</taxon>
        <taxon>Pooideae</taxon>
        <taxon>Triticodae</taxon>
        <taxon>Triticeae</taxon>
        <taxon>Triticinae</taxon>
        <taxon>Aegilops</taxon>
    </lineage>
</organism>
<proteinExistence type="predicted"/>
<reference evidence="2" key="4">
    <citation type="submission" date="2019-03" db="UniProtKB">
        <authorList>
            <consortium name="EnsemblPlants"/>
        </authorList>
    </citation>
    <scope>IDENTIFICATION</scope>
</reference>
<dbReference type="EnsemblPlants" id="AET3Gv20680100.1">
    <property type="protein sequence ID" value="AET3Gv20680100.1"/>
    <property type="gene ID" value="AET3Gv20680100"/>
</dbReference>